<accession>A0A0G4EJ52</accession>
<protein>
    <submittedName>
        <fullName evidence="2">Uncharacterized protein</fullName>
    </submittedName>
</protein>
<dbReference type="EMBL" id="CDMY01000244">
    <property type="protein sequence ID" value="CEL96733.1"/>
    <property type="molecule type" value="Genomic_DNA"/>
</dbReference>
<dbReference type="Proteomes" id="UP000041254">
    <property type="component" value="Unassembled WGS sequence"/>
</dbReference>
<organism evidence="2 3">
    <name type="scientific">Vitrella brassicaformis (strain CCMP3155)</name>
    <dbReference type="NCBI Taxonomy" id="1169540"/>
    <lineage>
        <taxon>Eukaryota</taxon>
        <taxon>Sar</taxon>
        <taxon>Alveolata</taxon>
        <taxon>Colpodellida</taxon>
        <taxon>Vitrellaceae</taxon>
        <taxon>Vitrella</taxon>
    </lineage>
</organism>
<gene>
    <name evidence="2" type="ORF">Vbra_12038</name>
</gene>
<feature type="compositionally biased region" description="Basic and acidic residues" evidence="1">
    <location>
        <begin position="797"/>
        <end position="814"/>
    </location>
</feature>
<sequence>MECEPAISKDLHAIRAAQRLAVLLRNDGDVATALFYGHQSVEAIQKLRGQLSARHPAFQHVQETLVAVIAFTARLAVQANVSIYGERMAEISLHGDPYKLVDSLATAFMDAASKDRNLTKAEVDKFLSKMELYIALIETLLLDYHKKGDVVSLADGMAAAQMAGRLCQAKIRRVREEQDREEQQRGKAGPGLHHLKKLLRRAHQEVRRAEAKVATVDTWRRVGERQRLVKPPQWAESEKQERQSIVEPLEEELKVLDDVLEYRSSGDVADGQRYFYERMRPVVATHLPLLINAKVLILNDYFSLMGIPRGEESDHRQETMYYRAGALASGVLELLGELLPDRQGPTDPLREWLRKALEGYDKLAKSVQRLRECTHGLRPLLFDSRVTPSPSYLKQPFHAIAIRLMICESSLSYAILTEVLEDVEAGMKTLSPLQPSDGQPAAGVPTQQTTQEFIQHCLVASCLHHLLWRVGWAALAASKQIELLKRMRNSPFRGHLPPWMTPREEYRSVLYAEARAGGLHALNNDALKESMRTLCRASKALSTASKQQGTGEGFNMVPEYRQEEDSVSVGRLHEAVFTRYIRVLEAQSERPLTHSQYETQRASHGPPNTTLPASATKSSGRQASRHTDGLPPDIVEELVESFATGEGTDEERRQEVDGLLDCVAGAAPDASSPYRRFRAAAMARYGRQSPFLPSGESPVMVLPLSYEDLVANNSTSGDKINWRKVFHINNTQAVAANGAQPAAGPPRPREESRPATALHEDDGDRDEGEEDRPSDSEPDPSSDEGWGEAALRRRLQRRQEGRRIQVPRREMDEHDFQDDALDRLCHKNPWLDKPDPALNQRRRKRRQRPHPQGRDRPSAEDQPPQRDNDDDEEMEWEDSEESSGSEPDPTKALDGLREHIKAPPPPAPKQKAAKAHVDESQLDNDNGGAFVDEERLYQEADAAAREVDRGQQGFVVEDEIMSSEEGSGDECKKKRLRREEEGRRHLDEADRQYDKLEELEARLARHKRKGKGNRRHKAVGDKRRKRLKKAQKEGDE</sequence>
<feature type="compositionally biased region" description="Basic and acidic residues" evidence="1">
    <location>
        <begin position="852"/>
        <end position="867"/>
    </location>
</feature>
<feature type="region of interest" description="Disordered" evidence="1">
    <location>
        <begin position="590"/>
        <end position="632"/>
    </location>
</feature>
<dbReference type="AlphaFoldDB" id="A0A0G4EJ52"/>
<feature type="compositionally biased region" description="Basic residues" evidence="1">
    <location>
        <begin position="1004"/>
        <end position="1029"/>
    </location>
</feature>
<feature type="region of interest" description="Disordered" evidence="1">
    <location>
        <begin position="959"/>
        <end position="991"/>
    </location>
</feature>
<evidence type="ECO:0000313" key="2">
    <source>
        <dbReference type="EMBL" id="CEL96733.1"/>
    </source>
</evidence>
<reference evidence="2 3" key="1">
    <citation type="submission" date="2014-11" db="EMBL/GenBank/DDBJ databases">
        <authorList>
            <person name="Zhu J."/>
            <person name="Qi W."/>
            <person name="Song R."/>
        </authorList>
    </citation>
    <scope>NUCLEOTIDE SEQUENCE [LARGE SCALE GENOMIC DNA]</scope>
</reference>
<evidence type="ECO:0000313" key="3">
    <source>
        <dbReference type="Proteomes" id="UP000041254"/>
    </source>
</evidence>
<feature type="region of interest" description="Disordered" evidence="1">
    <location>
        <begin position="1004"/>
        <end position="1036"/>
    </location>
</feature>
<dbReference type="VEuPathDB" id="CryptoDB:Vbra_12038"/>
<feature type="compositionally biased region" description="Basic residues" evidence="1">
    <location>
        <begin position="840"/>
        <end position="851"/>
    </location>
</feature>
<feature type="compositionally biased region" description="Basic and acidic residues" evidence="1">
    <location>
        <begin position="820"/>
        <end position="835"/>
    </location>
</feature>
<feature type="compositionally biased region" description="Basic and acidic residues" evidence="1">
    <location>
        <begin position="969"/>
        <end position="991"/>
    </location>
</feature>
<feature type="compositionally biased region" description="Basic and acidic residues" evidence="1">
    <location>
        <begin position="888"/>
        <end position="901"/>
    </location>
</feature>
<evidence type="ECO:0000256" key="1">
    <source>
        <dbReference type="SAM" id="MobiDB-lite"/>
    </source>
</evidence>
<name>A0A0G4EJ52_VITBC</name>
<dbReference type="InParanoid" id="A0A0G4EJ52"/>
<feature type="compositionally biased region" description="Acidic residues" evidence="1">
    <location>
        <begin position="959"/>
        <end position="968"/>
    </location>
</feature>
<feature type="compositionally biased region" description="Acidic residues" evidence="1">
    <location>
        <begin position="763"/>
        <end position="786"/>
    </location>
</feature>
<keyword evidence="3" id="KW-1185">Reference proteome</keyword>
<feature type="compositionally biased region" description="Acidic residues" evidence="1">
    <location>
        <begin position="868"/>
        <end position="883"/>
    </location>
</feature>
<proteinExistence type="predicted"/>
<feature type="compositionally biased region" description="Basic and acidic residues" evidence="1">
    <location>
        <begin position="747"/>
        <end position="762"/>
    </location>
</feature>
<feature type="region of interest" description="Disordered" evidence="1">
    <location>
        <begin position="736"/>
        <end position="928"/>
    </location>
</feature>
<feature type="compositionally biased region" description="Polar residues" evidence="1">
    <location>
        <begin position="593"/>
        <end position="622"/>
    </location>
</feature>